<dbReference type="EMBL" id="QPEX01000016">
    <property type="protein sequence ID" value="RCS51936.1"/>
    <property type="molecule type" value="Genomic_DNA"/>
</dbReference>
<keyword evidence="1" id="KW-0812">Transmembrane</keyword>
<evidence type="ECO:0000313" key="3">
    <source>
        <dbReference type="Proteomes" id="UP000253562"/>
    </source>
</evidence>
<feature type="transmembrane region" description="Helical" evidence="1">
    <location>
        <begin position="38"/>
        <end position="58"/>
    </location>
</feature>
<dbReference type="RefSeq" id="WP_114368537.1">
    <property type="nucleotide sequence ID" value="NZ_QPEX01000016.1"/>
</dbReference>
<proteinExistence type="predicted"/>
<dbReference type="AlphaFoldDB" id="A0A368KW69"/>
<keyword evidence="1" id="KW-1133">Transmembrane helix</keyword>
<organism evidence="2 3">
    <name type="scientific">Bremerella cremea</name>
    <dbReference type="NCBI Taxonomy" id="1031537"/>
    <lineage>
        <taxon>Bacteria</taxon>
        <taxon>Pseudomonadati</taxon>
        <taxon>Planctomycetota</taxon>
        <taxon>Planctomycetia</taxon>
        <taxon>Pirellulales</taxon>
        <taxon>Pirellulaceae</taxon>
        <taxon>Bremerella</taxon>
    </lineage>
</organism>
<keyword evidence="1" id="KW-0472">Membrane</keyword>
<evidence type="ECO:0000256" key="1">
    <source>
        <dbReference type="SAM" id="Phobius"/>
    </source>
</evidence>
<feature type="transmembrane region" description="Helical" evidence="1">
    <location>
        <begin position="70"/>
        <end position="89"/>
    </location>
</feature>
<evidence type="ECO:0000313" key="2">
    <source>
        <dbReference type="EMBL" id="RCS51936.1"/>
    </source>
</evidence>
<comment type="caution">
    <text evidence="2">The sequence shown here is derived from an EMBL/GenBank/DDBJ whole genome shotgun (WGS) entry which is preliminary data.</text>
</comment>
<reference evidence="2 3" key="1">
    <citation type="submission" date="2018-07" db="EMBL/GenBank/DDBJ databases">
        <title>Comparative genomes isolates from brazilian mangrove.</title>
        <authorList>
            <person name="De Araujo J.E."/>
            <person name="Taketani R.G."/>
            <person name="Silva M.C.P."/>
            <person name="Lourenco M.V."/>
            <person name="Oliveira V.M."/>
            <person name="Andreote F.D."/>
        </authorList>
    </citation>
    <scope>NUCLEOTIDE SEQUENCE [LARGE SCALE GENOMIC DNA]</scope>
    <source>
        <strain evidence="2 3">HEX PRIS-MGV</strain>
    </source>
</reference>
<gene>
    <name evidence="2" type="ORF">DTL42_09710</name>
</gene>
<dbReference type="Proteomes" id="UP000253562">
    <property type="component" value="Unassembled WGS sequence"/>
</dbReference>
<feature type="transmembrane region" description="Helical" evidence="1">
    <location>
        <begin position="101"/>
        <end position="118"/>
    </location>
</feature>
<protein>
    <submittedName>
        <fullName evidence="2">Uncharacterized protein</fullName>
    </submittedName>
</protein>
<sequence>MIIRSFQEVVLDQLPDGVLQKRSRGRFGVKFSNSAFGIFIRVAMLLGFVGLPIWSVFFGDEMARLPPSKWFGVLGFIASGIFVGAYFPAVVIDVDARCVSSGYMFFNCFPIVMFRYPVDDTDRVQIRVTDNHFGERHNPVYQVVIRRPGRYGAVIVLIEVVFPPEDPLPKLRQFGNLVGQLLSIELDEEINSDGMKGSMPEYN</sequence>
<name>A0A368KW69_9BACT</name>
<accession>A0A368KW69</accession>